<evidence type="ECO:0000313" key="2">
    <source>
        <dbReference type="Proteomes" id="UP000315525"/>
    </source>
</evidence>
<accession>A0A523UXK5</accession>
<dbReference type="InterPro" id="IPR017853">
    <property type="entry name" value="GH"/>
</dbReference>
<evidence type="ECO:0008006" key="3">
    <source>
        <dbReference type="Google" id="ProtNLM"/>
    </source>
</evidence>
<comment type="caution">
    <text evidence="1">The sequence shown here is derived from an EMBL/GenBank/DDBJ whole genome shotgun (WGS) entry which is preliminary data.</text>
</comment>
<dbReference type="SUPFAM" id="SSF51445">
    <property type="entry name" value="(Trans)glycosidases"/>
    <property type="match status" value="1"/>
</dbReference>
<protein>
    <recommendedName>
        <fullName evidence="3">DUF4015 domain-containing protein</fullName>
    </recommendedName>
</protein>
<gene>
    <name evidence="1" type="ORF">E3J62_01960</name>
</gene>
<name>A0A523UXK5_UNCT6</name>
<sequence length="329" mass="37133">MVSERGVSYYGVYDARKASKDFAGLLDDGVNAVLLAMSEFDFRFWKTGIGGVLKEARDRGLSVYIDLWGWGKAFGGEPGSIFVQKNPDELQVSRSGSTIAAACVNSAFRQIVTDSLKEICEDMEFDGVFLDEPHYGHVEDGWGCFCEKCKSLFREKYGRDMDMDMTEDVFEFREESMLEFLSDAVDVVKAAGKQVIVCMLPFEGEKRRLAGAPEWDKICALDIDVLATDPYWMTFDEPLEPFVTRHVRNLLKACGKTGKRAQVWVQLFNVPEGREREIVKGIELIKKVGVEGKTVDSIFGWPYLAGKRSILASDNPDLVWKNFLTTLRF</sequence>
<dbReference type="Gene3D" id="3.20.20.80">
    <property type="entry name" value="Glycosidases"/>
    <property type="match status" value="1"/>
</dbReference>
<dbReference type="Proteomes" id="UP000315525">
    <property type="component" value="Unassembled WGS sequence"/>
</dbReference>
<evidence type="ECO:0000313" key="1">
    <source>
        <dbReference type="EMBL" id="TET47267.1"/>
    </source>
</evidence>
<reference evidence="1 2" key="1">
    <citation type="submission" date="2019-03" db="EMBL/GenBank/DDBJ databases">
        <title>Metabolic potential of uncultured bacteria and archaea associated with petroleum seepage in deep-sea sediments.</title>
        <authorList>
            <person name="Dong X."/>
            <person name="Hubert C."/>
        </authorList>
    </citation>
    <scope>NUCLEOTIDE SEQUENCE [LARGE SCALE GENOMIC DNA]</scope>
    <source>
        <strain evidence="1">E44_bin18</strain>
    </source>
</reference>
<organism evidence="1 2">
    <name type="scientific">candidate division TA06 bacterium</name>
    <dbReference type="NCBI Taxonomy" id="2250710"/>
    <lineage>
        <taxon>Bacteria</taxon>
        <taxon>Bacteria division TA06</taxon>
    </lineage>
</organism>
<proteinExistence type="predicted"/>
<dbReference type="AlphaFoldDB" id="A0A523UXK5"/>
<dbReference type="EMBL" id="SOJN01000025">
    <property type="protein sequence ID" value="TET47267.1"/>
    <property type="molecule type" value="Genomic_DNA"/>
</dbReference>